<reference evidence="1 2" key="1">
    <citation type="journal article" date="2020" name="Nature">
        <title>Six reference-quality genomes reveal evolution of bat adaptations.</title>
        <authorList>
            <person name="Jebb D."/>
            <person name="Huang Z."/>
            <person name="Pippel M."/>
            <person name="Hughes G.M."/>
            <person name="Lavrichenko K."/>
            <person name="Devanna P."/>
            <person name="Winkler S."/>
            <person name="Jermiin L.S."/>
            <person name="Skirmuntt E.C."/>
            <person name="Katzourakis A."/>
            <person name="Burkitt-Gray L."/>
            <person name="Ray D.A."/>
            <person name="Sullivan K.A.M."/>
            <person name="Roscito J.G."/>
            <person name="Kirilenko B.M."/>
            <person name="Davalos L.M."/>
            <person name="Corthals A.P."/>
            <person name="Power M.L."/>
            <person name="Jones G."/>
            <person name="Ransome R.D."/>
            <person name="Dechmann D.K.N."/>
            <person name="Locatelli A.G."/>
            <person name="Puechmaille S.J."/>
            <person name="Fedrigo O."/>
            <person name="Jarvis E.D."/>
            <person name="Hiller M."/>
            <person name="Vernes S.C."/>
            <person name="Myers E.W."/>
            <person name="Teeling E.C."/>
        </authorList>
    </citation>
    <scope>NUCLEOTIDE SEQUENCE [LARGE SCALE GENOMIC DNA]</scope>
    <source>
        <strain evidence="1">Bat1K_MPI-CBG_1</strain>
    </source>
</reference>
<dbReference type="Proteomes" id="UP000664940">
    <property type="component" value="Unassembled WGS sequence"/>
</dbReference>
<organism evidence="1 2">
    <name type="scientific">Phyllostomus discolor</name>
    <name type="common">pale spear-nosed bat</name>
    <dbReference type="NCBI Taxonomy" id="89673"/>
    <lineage>
        <taxon>Eukaryota</taxon>
        <taxon>Metazoa</taxon>
        <taxon>Chordata</taxon>
        <taxon>Craniata</taxon>
        <taxon>Vertebrata</taxon>
        <taxon>Euteleostomi</taxon>
        <taxon>Mammalia</taxon>
        <taxon>Eutheria</taxon>
        <taxon>Laurasiatheria</taxon>
        <taxon>Chiroptera</taxon>
        <taxon>Yangochiroptera</taxon>
        <taxon>Phyllostomidae</taxon>
        <taxon>Phyllostominae</taxon>
        <taxon>Phyllostomus</taxon>
    </lineage>
</organism>
<dbReference type="EMBL" id="JABVXQ010000001">
    <property type="protein sequence ID" value="KAF6130854.1"/>
    <property type="molecule type" value="Genomic_DNA"/>
</dbReference>
<comment type="caution">
    <text evidence="1">The sequence shown here is derived from an EMBL/GenBank/DDBJ whole genome shotgun (WGS) entry which is preliminary data.</text>
</comment>
<protein>
    <submittedName>
        <fullName evidence="1">Uncharacterized protein</fullName>
    </submittedName>
</protein>
<proteinExistence type="predicted"/>
<evidence type="ECO:0000313" key="1">
    <source>
        <dbReference type="EMBL" id="KAF6130854.1"/>
    </source>
</evidence>
<evidence type="ECO:0000313" key="2">
    <source>
        <dbReference type="Proteomes" id="UP000664940"/>
    </source>
</evidence>
<gene>
    <name evidence="1" type="ORF">HJG60_007827</name>
</gene>
<dbReference type="AlphaFoldDB" id="A0A834BHH7"/>
<name>A0A834BHH7_9CHIR</name>
<sequence length="128" mass="13934">MCSCHLLYIDSGNDCRMWCALTPAQRLVEQTFLDFLETSPALLLPNGGPRPITQPSWAMVSSCVRGVLGVLLSCRRLRGHLASAHWTTKMTMNCIPSVIKDLGYKDLSPDGTPCGTQSSALPAIAKDR</sequence>
<accession>A0A834BHH7</accession>